<dbReference type="EMBL" id="JAIOIV010000043">
    <property type="protein sequence ID" value="MBZ0155741.1"/>
    <property type="molecule type" value="Genomic_DNA"/>
</dbReference>
<protein>
    <submittedName>
        <fullName evidence="2">Uncharacterized protein</fullName>
    </submittedName>
</protein>
<keyword evidence="1" id="KW-0472">Membrane</keyword>
<dbReference type="Proteomes" id="UP000705867">
    <property type="component" value="Unassembled WGS sequence"/>
</dbReference>
<reference evidence="2" key="2">
    <citation type="submission" date="2021-08" db="EMBL/GenBank/DDBJ databases">
        <authorList>
            <person name="Dalcin Martins P."/>
        </authorList>
    </citation>
    <scope>NUCLEOTIDE SEQUENCE</scope>
    <source>
        <strain evidence="2">MAG_39</strain>
    </source>
</reference>
<keyword evidence="1" id="KW-1133">Transmembrane helix</keyword>
<evidence type="ECO:0000313" key="3">
    <source>
        <dbReference type="Proteomes" id="UP000705867"/>
    </source>
</evidence>
<evidence type="ECO:0000313" key="2">
    <source>
        <dbReference type="EMBL" id="MBZ0155741.1"/>
    </source>
</evidence>
<gene>
    <name evidence="2" type="ORF">K8I29_05930</name>
</gene>
<organism evidence="2 3">
    <name type="scientific">Candidatus Nitrobium versatile</name>
    <dbReference type="NCBI Taxonomy" id="2884831"/>
    <lineage>
        <taxon>Bacteria</taxon>
        <taxon>Pseudomonadati</taxon>
        <taxon>Nitrospirota</taxon>
        <taxon>Nitrospiria</taxon>
        <taxon>Nitrospirales</taxon>
        <taxon>Nitrospiraceae</taxon>
        <taxon>Candidatus Nitrobium</taxon>
    </lineage>
</organism>
<proteinExistence type="predicted"/>
<reference evidence="2" key="1">
    <citation type="journal article" date="2021" name="bioRxiv">
        <title>Unraveling nitrogen, sulfur and carbon metabolic pathways and microbial community transcriptional responses to substrate deprivation and toxicity stresses in a bioreactor mimicking anoxic brackish coastal sediment conditions.</title>
        <authorList>
            <person name="Martins P.D."/>
            <person name="Echeveste M.J."/>
            <person name="Arshad A."/>
            <person name="Kurth J."/>
            <person name="Ouboter H."/>
            <person name="Jetten M.S.M."/>
            <person name="Welte C.U."/>
        </authorList>
    </citation>
    <scope>NUCLEOTIDE SEQUENCE</scope>
    <source>
        <strain evidence="2">MAG_39</strain>
    </source>
</reference>
<evidence type="ECO:0000256" key="1">
    <source>
        <dbReference type="SAM" id="Phobius"/>
    </source>
</evidence>
<comment type="caution">
    <text evidence="2">The sequence shown here is derived from an EMBL/GenBank/DDBJ whole genome shotgun (WGS) entry which is preliminary data.</text>
</comment>
<sequence length="64" mass="7084">MIRSVTQILMGLMLLFGALTLAPKMLLHFRMKNIPRALYFMALTVVSLLFAVAAFYYAGSGIGE</sequence>
<feature type="transmembrane region" description="Helical" evidence="1">
    <location>
        <begin position="6"/>
        <end position="26"/>
    </location>
</feature>
<accession>A0A953J3T5</accession>
<keyword evidence="1" id="KW-0812">Transmembrane</keyword>
<dbReference type="AlphaFoldDB" id="A0A953J3T5"/>
<name>A0A953J3T5_9BACT</name>
<feature type="transmembrane region" description="Helical" evidence="1">
    <location>
        <begin position="38"/>
        <end position="58"/>
    </location>
</feature>